<protein>
    <submittedName>
        <fullName evidence="4">Unannotated protein</fullName>
    </submittedName>
</protein>
<dbReference type="InterPro" id="IPR022029">
    <property type="entry name" value="YoaR-like_PG-bd"/>
</dbReference>
<evidence type="ECO:0000256" key="2">
    <source>
        <dbReference type="SAM" id="Phobius"/>
    </source>
</evidence>
<organism evidence="4">
    <name type="scientific">freshwater metagenome</name>
    <dbReference type="NCBI Taxonomy" id="449393"/>
    <lineage>
        <taxon>unclassified sequences</taxon>
        <taxon>metagenomes</taxon>
        <taxon>ecological metagenomes</taxon>
    </lineage>
</organism>
<keyword evidence="2" id="KW-0812">Transmembrane</keyword>
<proteinExistence type="predicted"/>
<dbReference type="AlphaFoldDB" id="A0A6J7IPS0"/>
<feature type="region of interest" description="Disordered" evidence="1">
    <location>
        <begin position="607"/>
        <end position="627"/>
    </location>
</feature>
<evidence type="ECO:0000256" key="1">
    <source>
        <dbReference type="SAM" id="MobiDB-lite"/>
    </source>
</evidence>
<dbReference type="InterPro" id="IPR007391">
    <property type="entry name" value="Vancomycin_resist_VanW"/>
</dbReference>
<reference evidence="4" key="1">
    <citation type="submission" date="2020-05" db="EMBL/GenBank/DDBJ databases">
        <authorList>
            <person name="Chiriac C."/>
            <person name="Salcher M."/>
            <person name="Ghai R."/>
            <person name="Kavagutti S V."/>
        </authorList>
    </citation>
    <scope>NUCLEOTIDE SEQUENCE</scope>
</reference>
<feature type="domain" description="YoaR-like putative peptidoglycan binding" evidence="3">
    <location>
        <begin position="146"/>
        <end position="262"/>
    </location>
</feature>
<accession>A0A6J7IPS0</accession>
<evidence type="ECO:0000259" key="3">
    <source>
        <dbReference type="Pfam" id="PF12229"/>
    </source>
</evidence>
<sequence>MPEPRRPRPPRPTPQGGAAGPSTPRTSDRPRPSRATGGGATPRRTASPGSGLPPRAPAGGPAGSSSGGGRLRGAPLVAIVVLALLLVVVVASLVVRAGHDGEALPGTRVAGVDVGGITTSRIASRLRPVVGDQRTLRLRADGDVVTIKAADLGYAVDLQGTARAAVAAGRDGALNAVVGPLRGYVVGRDVPVRSTFDEAQARKALAPVARKVARGAYAGALKVDPETLEVSTTKPRAGRAVNMAALVSRVRRELREGDGATFDVPLRSVDAVPESRLQEVASEAEDYLRQPLRLTGAGSPLTLSTAQTAAILALESRDGGRRAELGAGGEALTALLDRIVKRGRKLPRDATVSAPRSAASLTGKGDVTWRPRSASVTVKAGRTGREVRRDRLAARIESAVSAGRHSVSVPRRTVQPKVTSTTARKIDSVIGTFTTPYVAGQPRVTNIRQMARTVDGTLIAPGAQFSLNGITGERTKPKGYVEAPFIANNRIEPSVGGGVSQFSTTMYNAAYFAGLQIDAYRAHSLYIDRYPPGRESTLNFPDIDMRWTNDTDVPVLVRTSYDDAGVTVTLYGDNGDRRVSAKAGDRQDADGGDFQITVTRTIRYGDGRTASSAQTTRYENEQQGETE</sequence>
<feature type="transmembrane region" description="Helical" evidence="2">
    <location>
        <begin position="74"/>
        <end position="95"/>
    </location>
</feature>
<feature type="compositionally biased region" description="Polar residues" evidence="1">
    <location>
        <begin position="609"/>
        <end position="621"/>
    </location>
</feature>
<evidence type="ECO:0000313" key="4">
    <source>
        <dbReference type="EMBL" id="CAB4932254.1"/>
    </source>
</evidence>
<dbReference type="InterPro" id="IPR052913">
    <property type="entry name" value="Glycopeptide_resist_protein"/>
</dbReference>
<dbReference type="Pfam" id="PF04294">
    <property type="entry name" value="VanW"/>
    <property type="match status" value="1"/>
</dbReference>
<name>A0A6J7IPS0_9ZZZZ</name>
<feature type="compositionally biased region" description="Low complexity" evidence="1">
    <location>
        <begin position="46"/>
        <end position="59"/>
    </location>
</feature>
<feature type="region of interest" description="Disordered" evidence="1">
    <location>
        <begin position="1"/>
        <end position="68"/>
    </location>
</feature>
<dbReference type="EMBL" id="CAFBMK010000172">
    <property type="protein sequence ID" value="CAB4932254.1"/>
    <property type="molecule type" value="Genomic_DNA"/>
</dbReference>
<dbReference type="PANTHER" id="PTHR35788:SF1">
    <property type="entry name" value="EXPORTED PROTEIN"/>
    <property type="match status" value="1"/>
</dbReference>
<keyword evidence="2" id="KW-1133">Transmembrane helix</keyword>
<keyword evidence="2" id="KW-0472">Membrane</keyword>
<dbReference type="PANTHER" id="PTHR35788">
    <property type="entry name" value="EXPORTED PROTEIN-RELATED"/>
    <property type="match status" value="1"/>
</dbReference>
<gene>
    <name evidence="4" type="ORF">UFOPK3564_02440</name>
</gene>
<dbReference type="Pfam" id="PF12229">
    <property type="entry name" value="PG_binding_4"/>
    <property type="match status" value="1"/>
</dbReference>